<evidence type="ECO:0008006" key="3">
    <source>
        <dbReference type="Google" id="ProtNLM"/>
    </source>
</evidence>
<dbReference type="InterPro" id="IPR027417">
    <property type="entry name" value="P-loop_NTPase"/>
</dbReference>
<name>A0ABU1BTM9_9BURK</name>
<keyword evidence="2" id="KW-1185">Reference proteome</keyword>
<evidence type="ECO:0000313" key="2">
    <source>
        <dbReference type="Proteomes" id="UP001225596"/>
    </source>
</evidence>
<organism evidence="1 2">
    <name type="scientific">Keguizhuia sedimenti</name>
    <dbReference type="NCBI Taxonomy" id="3064264"/>
    <lineage>
        <taxon>Bacteria</taxon>
        <taxon>Pseudomonadati</taxon>
        <taxon>Pseudomonadota</taxon>
        <taxon>Betaproteobacteria</taxon>
        <taxon>Burkholderiales</taxon>
        <taxon>Oxalobacteraceae</taxon>
        <taxon>Keguizhuia</taxon>
    </lineage>
</organism>
<dbReference type="RefSeq" id="WP_338438283.1">
    <property type="nucleotide sequence ID" value="NZ_JAUYVH010000019.1"/>
</dbReference>
<dbReference type="Gene3D" id="3.40.50.300">
    <property type="entry name" value="P-loop containing nucleotide triphosphate hydrolases"/>
    <property type="match status" value="1"/>
</dbReference>
<evidence type="ECO:0000313" key="1">
    <source>
        <dbReference type="EMBL" id="MDQ9172259.1"/>
    </source>
</evidence>
<dbReference type="Proteomes" id="UP001225596">
    <property type="component" value="Unassembled WGS sequence"/>
</dbReference>
<gene>
    <name evidence="1" type="ORF">Q8A64_17755</name>
</gene>
<protein>
    <recommendedName>
        <fullName evidence="3">Sulfotransferase family protein</fullName>
    </recommendedName>
</protein>
<comment type="caution">
    <text evidence="1">The sequence shown here is derived from an EMBL/GenBank/DDBJ whole genome shotgun (WGS) entry which is preliminary data.</text>
</comment>
<dbReference type="SUPFAM" id="SSF52540">
    <property type="entry name" value="P-loop containing nucleoside triphosphate hydrolases"/>
    <property type="match status" value="1"/>
</dbReference>
<sequence>MTRPTIYLHIGKNKTGTSAIQHFFNKSREQMAYFGLLYPVAGCRGEAHYGVSTALDFVHQRKKSEDEARMEREQLYEELHGEIRSSGAEKILISSENFVLHHDVSAVKNFFYPYEVFVIVYLRRHDTWWESAYAQAVKMVTNPPWQRGFEAYLKFQKEKNPKYGNYRILVDRWASVFGRERIIVRPYEMSQNQPNLLTDFMNAIGMENAALMLKPENERLNESVPFQALNLLEFYQRIDVDPATRERLLKHALALSIKNGRGHIADPASRRNLIEENLADYAYIARTYMGRSDGKLFTEPVPDVNSRWAPQKRLSYLRVIEETAKALQ</sequence>
<proteinExistence type="predicted"/>
<reference evidence="1 2" key="1">
    <citation type="submission" date="2023-08" db="EMBL/GenBank/DDBJ databases">
        <title>Oxalobacteraceae gen .nov., isolated from river sludge outside the plant.</title>
        <authorList>
            <person name="Zhao S.Y."/>
        </authorList>
    </citation>
    <scope>NUCLEOTIDE SEQUENCE [LARGE SCALE GENOMIC DNA]</scope>
    <source>
        <strain evidence="1 2">R-40</strain>
    </source>
</reference>
<dbReference type="EMBL" id="JAUYVH010000019">
    <property type="protein sequence ID" value="MDQ9172259.1"/>
    <property type="molecule type" value="Genomic_DNA"/>
</dbReference>
<accession>A0ABU1BTM9</accession>